<comment type="caution">
    <text evidence="2">The sequence shown here is derived from an EMBL/GenBank/DDBJ whole genome shotgun (WGS) entry which is preliminary data.</text>
</comment>
<dbReference type="AlphaFoldDB" id="A0A397TGY5"/>
<feature type="compositionally biased region" description="Basic and acidic residues" evidence="1">
    <location>
        <begin position="46"/>
        <end position="56"/>
    </location>
</feature>
<evidence type="ECO:0000313" key="3">
    <source>
        <dbReference type="Proteomes" id="UP000265703"/>
    </source>
</evidence>
<proteinExistence type="predicted"/>
<dbReference type="Proteomes" id="UP000265703">
    <property type="component" value="Unassembled WGS sequence"/>
</dbReference>
<feature type="compositionally biased region" description="Polar residues" evidence="1">
    <location>
        <begin position="11"/>
        <end position="22"/>
    </location>
</feature>
<evidence type="ECO:0000313" key="2">
    <source>
        <dbReference type="EMBL" id="RIA97520.1"/>
    </source>
</evidence>
<reference evidence="2 3" key="1">
    <citation type="submission" date="2018-06" db="EMBL/GenBank/DDBJ databases">
        <title>Comparative genomics reveals the genomic features of Rhizophagus irregularis, R. cerebriforme, R. diaphanum and Gigaspora rosea, and their symbiotic lifestyle signature.</title>
        <authorList>
            <person name="Morin E."/>
            <person name="San Clemente H."/>
            <person name="Chen E.C.H."/>
            <person name="De La Providencia I."/>
            <person name="Hainaut M."/>
            <person name="Kuo A."/>
            <person name="Kohler A."/>
            <person name="Murat C."/>
            <person name="Tang N."/>
            <person name="Roy S."/>
            <person name="Loubradou J."/>
            <person name="Henrissat B."/>
            <person name="Grigoriev I.V."/>
            <person name="Corradi N."/>
            <person name="Roux C."/>
            <person name="Martin F.M."/>
        </authorList>
    </citation>
    <scope>NUCLEOTIDE SEQUENCE [LARGE SCALE GENOMIC DNA]</scope>
    <source>
        <strain evidence="2 3">DAOM 227022</strain>
    </source>
</reference>
<protein>
    <submittedName>
        <fullName evidence="2">Uncharacterized protein</fullName>
    </submittedName>
</protein>
<feature type="compositionally biased region" description="Basic and acidic residues" evidence="1">
    <location>
        <begin position="1"/>
        <end position="10"/>
    </location>
</feature>
<feature type="region of interest" description="Disordered" evidence="1">
    <location>
        <begin position="1"/>
        <end position="72"/>
    </location>
</feature>
<dbReference type="EMBL" id="QKYT01000028">
    <property type="protein sequence ID" value="RIA97520.1"/>
    <property type="molecule type" value="Genomic_DNA"/>
</dbReference>
<organism evidence="2 3">
    <name type="scientific">Glomus cerebriforme</name>
    <dbReference type="NCBI Taxonomy" id="658196"/>
    <lineage>
        <taxon>Eukaryota</taxon>
        <taxon>Fungi</taxon>
        <taxon>Fungi incertae sedis</taxon>
        <taxon>Mucoromycota</taxon>
        <taxon>Glomeromycotina</taxon>
        <taxon>Glomeromycetes</taxon>
        <taxon>Glomerales</taxon>
        <taxon>Glomeraceae</taxon>
        <taxon>Glomus</taxon>
    </lineage>
</organism>
<gene>
    <name evidence="2" type="ORF">C1645_813926</name>
</gene>
<feature type="compositionally biased region" description="Polar residues" evidence="1">
    <location>
        <begin position="57"/>
        <end position="68"/>
    </location>
</feature>
<evidence type="ECO:0000256" key="1">
    <source>
        <dbReference type="SAM" id="MobiDB-lite"/>
    </source>
</evidence>
<name>A0A397TGY5_9GLOM</name>
<sequence>MNSEQEKRFTDSSVIGINNRTLNVKRRQKEDHENQQRGSIGQEFLSSKRDQEKGNEQDTSQAQASDNFPVNIFDGNEDDVFLQETVYENKSDNNILSVKTYMYRNWHKFSPEIHKQESYANTDCQNRNFEE</sequence>
<keyword evidence="3" id="KW-1185">Reference proteome</keyword>
<accession>A0A397TGY5</accession>